<dbReference type="SMART" id="SM00827">
    <property type="entry name" value="PKS_AT"/>
    <property type="match status" value="1"/>
</dbReference>
<dbReference type="InterPro" id="IPR001227">
    <property type="entry name" value="Ac_transferase_dom_sf"/>
</dbReference>
<dbReference type="EC" id="2.3.1.39" evidence="1"/>
<name>A0A419T0J2_9FIRM</name>
<reference evidence="6 7" key="1">
    <citation type="submission" date="2016-08" db="EMBL/GenBank/DDBJ databases">
        <title>A new outlook on sporulation: Clostridium algidixylanolyticum.</title>
        <authorList>
            <person name="Poppleton D.I."/>
            <person name="Gribaldo S."/>
        </authorList>
    </citation>
    <scope>NUCLEOTIDE SEQUENCE [LARGE SCALE GENOMIC DNA]</scope>
    <source>
        <strain evidence="6 7">SPL73</strain>
    </source>
</reference>
<dbReference type="OrthoDB" id="1885935at2"/>
<keyword evidence="7" id="KW-1185">Reference proteome</keyword>
<keyword evidence="2" id="KW-0808">Transferase</keyword>
<dbReference type="InterPro" id="IPR014043">
    <property type="entry name" value="Acyl_transferase_dom"/>
</dbReference>
<dbReference type="Gene3D" id="3.40.366.10">
    <property type="entry name" value="Malonyl-Coenzyme A Acyl Carrier Protein, domain 2"/>
    <property type="match status" value="1"/>
</dbReference>
<proteinExistence type="predicted"/>
<dbReference type="EMBL" id="MCIA01000023">
    <property type="protein sequence ID" value="RKD31084.1"/>
    <property type="molecule type" value="Genomic_DNA"/>
</dbReference>
<dbReference type="AlphaFoldDB" id="A0A419T0J2"/>
<evidence type="ECO:0000313" key="7">
    <source>
        <dbReference type="Proteomes" id="UP000284277"/>
    </source>
</evidence>
<dbReference type="GO" id="GO:0004314">
    <property type="term" value="F:[acyl-carrier-protein] S-malonyltransferase activity"/>
    <property type="evidence" value="ECO:0007669"/>
    <property type="project" value="UniProtKB-EC"/>
</dbReference>
<dbReference type="PANTHER" id="PTHR42681">
    <property type="entry name" value="MALONYL-COA-ACYL CARRIER PROTEIN TRANSACYLASE, MITOCHONDRIAL"/>
    <property type="match status" value="1"/>
</dbReference>
<sequence>MERKIRKNNSMAMMFAGIGTDYRKVIHKIPGKERERIHQLSAILKEKYKLDIDSYLNGDPMDLECNFYNWLSIYTCDYAIYEWYVSQGVVPDYLIGYSMGLITALACSHAITFEAGALLLYDINQNVSENEGMATIIGFDKDELSRIIKESHCEEKVFVACENNPYCFGISGYENNVRSVCQEAAGQGALKIYAIDSKFAFHTPLYHRPERDLTVSVEKIKVVDSTIPVVSSIDQSIRWKSQDITDELVRNMYSTMKWGESIAMLSQSGTKNFIEMGLGKGLTKISRSIEDTCQFDTFDTVSKDIAGHVTVGALVHEIGAC</sequence>
<evidence type="ECO:0000256" key="1">
    <source>
        <dbReference type="ARBA" id="ARBA00013258"/>
    </source>
</evidence>
<evidence type="ECO:0000256" key="4">
    <source>
        <dbReference type="ARBA" id="ARBA00048462"/>
    </source>
</evidence>
<dbReference type="PANTHER" id="PTHR42681:SF1">
    <property type="entry name" value="MALONYL-COA-ACYL CARRIER PROTEIN TRANSACYLASE, MITOCHONDRIAL"/>
    <property type="match status" value="1"/>
</dbReference>
<dbReference type="Gene3D" id="3.30.70.250">
    <property type="entry name" value="Malonyl-CoA ACP transacylase, ACP-binding"/>
    <property type="match status" value="1"/>
</dbReference>
<organism evidence="6 7">
    <name type="scientific">Lacrimispora algidixylanolytica</name>
    <dbReference type="NCBI Taxonomy" id="94868"/>
    <lineage>
        <taxon>Bacteria</taxon>
        <taxon>Bacillati</taxon>
        <taxon>Bacillota</taxon>
        <taxon>Clostridia</taxon>
        <taxon>Lachnospirales</taxon>
        <taxon>Lachnospiraceae</taxon>
        <taxon>Lacrimispora</taxon>
    </lineage>
</organism>
<evidence type="ECO:0000256" key="2">
    <source>
        <dbReference type="ARBA" id="ARBA00022679"/>
    </source>
</evidence>
<dbReference type="GO" id="GO:0005829">
    <property type="term" value="C:cytosol"/>
    <property type="evidence" value="ECO:0007669"/>
    <property type="project" value="TreeGrafter"/>
</dbReference>
<accession>A0A419T0J2</accession>
<dbReference type="RefSeq" id="WP_120197301.1">
    <property type="nucleotide sequence ID" value="NZ_MCIA01000023.1"/>
</dbReference>
<comment type="caution">
    <text evidence="6">The sequence shown here is derived from an EMBL/GenBank/DDBJ whole genome shotgun (WGS) entry which is preliminary data.</text>
</comment>
<dbReference type="SUPFAM" id="SSF52151">
    <property type="entry name" value="FabD/lysophospholipase-like"/>
    <property type="match status" value="1"/>
</dbReference>
<dbReference type="GO" id="GO:0006633">
    <property type="term" value="P:fatty acid biosynthetic process"/>
    <property type="evidence" value="ECO:0007669"/>
    <property type="project" value="TreeGrafter"/>
</dbReference>
<keyword evidence="3" id="KW-0012">Acyltransferase</keyword>
<dbReference type="InterPro" id="IPR016035">
    <property type="entry name" value="Acyl_Trfase/lysoPLipase"/>
</dbReference>
<dbReference type="InterPro" id="IPR016036">
    <property type="entry name" value="Malonyl_transacylase_ACP-bd"/>
</dbReference>
<dbReference type="Proteomes" id="UP000284277">
    <property type="component" value="Unassembled WGS sequence"/>
</dbReference>
<evidence type="ECO:0000256" key="3">
    <source>
        <dbReference type="ARBA" id="ARBA00023315"/>
    </source>
</evidence>
<protein>
    <recommendedName>
        <fullName evidence="1">[acyl-carrier-protein] S-malonyltransferase</fullName>
        <ecNumber evidence="1">2.3.1.39</ecNumber>
    </recommendedName>
</protein>
<gene>
    <name evidence="6" type="ORF">BET01_04315</name>
</gene>
<dbReference type="Pfam" id="PF00698">
    <property type="entry name" value="Acyl_transf_1"/>
    <property type="match status" value="1"/>
</dbReference>
<dbReference type="SUPFAM" id="SSF55048">
    <property type="entry name" value="Probable ACP-binding domain of malonyl-CoA ACP transacylase"/>
    <property type="match status" value="1"/>
</dbReference>
<evidence type="ECO:0000259" key="5">
    <source>
        <dbReference type="SMART" id="SM00827"/>
    </source>
</evidence>
<comment type="catalytic activity">
    <reaction evidence="4">
        <text>holo-[ACP] + malonyl-CoA = malonyl-[ACP] + CoA</text>
        <dbReference type="Rhea" id="RHEA:41792"/>
        <dbReference type="Rhea" id="RHEA-COMP:9623"/>
        <dbReference type="Rhea" id="RHEA-COMP:9685"/>
        <dbReference type="ChEBI" id="CHEBI:57287"/>
        <dbReference type="ChEBI" id="CHEBI:57384"/>
        <dbReference type="ChEBI" id="CHEBI:64479"/>
        <dbReference type="ChEBI" id="CHEBI:78449"/>
        <dbReference type="EC" id="2.3.1.39"/>
    </reaction>
</comment>
<evidence type="ECO:0000313" key="6">
    <source>
        <dbReference type="EMBL" id="RKD31084.1"/>
    </source>
</evidence>
<dbReference type="InterPro" id="IPR050858">
    <property type="entry name" value="Mal-CoA-ACP_Trans/PKS_FabD"/>
</dbReference>
<feature type="domain" description="Malonyl-CoA:ACP transacylase (MAT)" evidence="5">
    <location>
        <begin position="14"/>
        <end position="318"/>
    </location>
</feature>